<comment type="similarity">
    <text evidence="1 5">Belongs to the peptidase S8 family.</text>
</comment>
<organism evidence="8 9">
    <name type="scientific">Cohnella abietis</name>
    <dbReference type="NCBI Taxonomy" id="2507935"/>
    <lineage>
        <taxon>Bacteria</taxon>
        <taxon>Bacillati</taxon>
        <taxon>Bacillota</taxon>
        <taxon>Bacilli</taxon>
        <taxon>Bacillales</taxon>
        <taxon>Paenibacillaceae</taxon>
        <taxon>Cohnella</taxon>
    </lineage>
</organism>
<dbReference type="PANTHER" id="PTHR43806">
    <property type="entry name" value="PEPTIDASE S8"/>
    <property type="match status" value="1"/>
</dbReference>
<dbReference type="InterPro" id="IPR050131">
    <property type="entry name" value="Peptidase_S8_subtilisin-like"/>
</dbReference>
<dbReference type="Pfam" id="PF00082">
    <property type="entry name" value="Peptidase_S8"/>
    <property type="match status" value="1"/>
</dbReference>
<dbReference type="InterPro" id="IPR022398">
    <property type="entry name" value="Peptidase_S8_His-AS"/>
</dbReference>
<evidence type="ECO:0000256" key="6">
    <source>
        <dbReference type="SAM" id="SignalP"/>
    </source>
</evidence>
<dbReference type="Gene3D" id="2.60.120.380">
    <property type="match status" value="2"/>
</dbReference>
<dbReference type="InterPro" id="IPR015500">
    <property type="entry name" value="Peptidase_S8_subtilisin-rel"/>
</dbReference>
<dbReference type="SUPFAM" id="SSF52743">
    <property type="entry name" value="Subtilisin-like"/>
    <property type="match status" value="1"/>
</dbReference>
<keyword evidence="9" id="KW-1185">Reference proteome</keyword>
<evidence type="ECO:0000256" key="1">
    <source>
        <dbReference type="ARBA" id="ARBA00011073"/>
    </source>
</evidence>
<dbReference type="PROSITE" id="PS00137">
    <property type="entry name" value="SUBTILASE_HIS"/>
    <property type="match status" value="1"/>
</dbReference>
<dbReference type="PRINTS" id="PR00723">
    <property type="entry name" value="SUBTILISIN"/>
</dbReference>
<evidence type="ECO:0000313" key="9">
    <source>
        <dbReference type="Proteomes" id="UP000289856"/>
    </source>
</evidence>
<evidence type="ECO:0000256" key="5">
    <source>
        <dbReference type="PROSITE-ProRule" id="PRU01240"/>
    </source>
</evidence>
<evidence type="ECO:0000313" key="8">
    <source>
        <dbReference type="EMBL" id="BBI36209.1"/>
    </source>
</evidence>
<dbReference type="InterPro" id="IPR036852">
    <property type="entry name" value="Peptidase_S8/S53_dom_sf"/>
</dbReference>
<gene>
    <name evidence="8" type="ORF">KCTCHS21_56080</name>
</gene>
<keyword evidence="3 5" id="KW-0378">Hydrolase</keyword>
<evidence type="ECO:0000259" key="7">
    <source>
        <dbReference type="Pfam" id="PF00082"/>
    </source>
</evidence>
<dbReference type="SUPFAM" id="SSF89260">
    <property type="entry name" value="Collagen-binding domain"/>
    <property type="match status" value="2"/>
</dbReference>
<dbReference type="OrthoDB" id="9798386at2"/>
<reference evidence="8 9" key="1">
    <citation type="submission" date="2019-01" db="EMBL/GenBank/DDBJ databases">
        <title>Complete genome sequence of Cohnella hallensis HS21 isolated from Korean fir (Abies koreana) rhizospheric soil.</title>
        <authorList>
            <person name="Jiang L."/>
            <person name="Kang S.W."/>
            <person name="Kim S."/>
            <person name="Jung J."/>
            <person name="Kim C.Y."/>
            <person name="Kim D.H."/>
            <person name="Kim S.W."/>
            <person name="Lee J."/>
        </authorList>
    </citation>
    <scope>NUCLEOTIDE SEQUENCE [LARGE SCALE GENOMIC DNA]</scope>
    <source>
        <strain evidence="8 9">HS21</strain>
    </source>
</reference>
<dbReference type="PROSITE" id="PS51892">
    <property type="entry name" value="SUBTILASE"/>
    <property type="match status" value="1"/>
</dbReference>
<keyword evidence="2 5" id="KW-0645">Protease</keyword>
<dbReference type="Gene3D" id="3.40.50.200">
    <property type="entry name" value="Peptidase S8/S53 domain"/>
    <property type="match status" value="1"/>
</dbReference>
<keyword evidence="4 5" id="KW-0720">Serine protease</keyword>
<accession>A0A3T1DDN9</accession>
<sequence length="698" mass="75544">MVKISYTKALSTVLCAATVLLASLGTPATELIKPNVPITSEVRLALYTQAIEPAPTSLSALIGPPAPEFLKEIGIPEAWAMINSDVLSTIAIIDTGVDYTNPELKPYLLEGKNLINGNKSAQDDNGHGTAVAGVIAAVAKAGEASPSQGRWKGKILPIKALDQFGLGDEDKLTKGIRYAVDQDADIIVLSLGLRRDAPSLRDAVAYAENKGVLLIAASGNDAAVFGNRAAVQYPAAYPTVLAVAGSEGTKPTPQSTSGSENDVSASWRIQTIAIGGRIIEMEGTSMGAPQVAATAALVKAIHTEWSPVEVREVIRRTALNKGVKSWNINIGYGFLSANKAVQADSTIDWRGPNDSRGKASTFPLGKEIIGDWGTPSGKYWYVVEAPYDGVFSISGNPSRLSLYSADKIIEPKSGPIITKGVIKQWEVKKGRYWLLAQPPEEGIGDTGSYRLVSQFVMSPDSKEPNDSAASAFTLPPRSQQWTGNFHKRGDVDWVSVTLPKPGILKLKVSTDTTRIDPELWVQAAGGTATIIDEHGDGGTEQWVLKQAKAGKYYFRISNAVSANPEPVIGTYTVNMEYITEKEDLFEPNDSPLTATPLLPDKAYNALINTDKDQDWYRIVLTKKQIVRLSIDPIPKDMAINVELRNKKLQTLDKWNNKEGQKTLLGEKVLLPGTYYVKVTGAPYDRNHFYGLKVKLLEV</sequence>
<dbReference type="GO" id="GO:0006508">
    <property type="term" value="P:proteolysis"/>
    <property type="evidence" value="ECO:0007669"/>
    <property type="project" value="UniProtKB-KW"/>
</dbReference>
<dbReference type="InterPro" id="IPR000209">
    <property type="entry name" value="Peptidase_S8/S53_dom"/>
</dbReference>
<name>A0A3T1DDN9_9BACL</name>
<dbReference type="KEGG" id="cohn:KCTCHS21_56080"/>
<dbReference type="PROSITE" id="PS00136">
    <property type="entry name" value="SUBTILASE_ASP"/>
    <property type="match status" value="1"/>
</dbReference>
<dbReference type="PANTHER" id="PTHR43806:SF11">
    <property type="entry name" value="CEREVISIN-RELATED"/>
    <property type="match status" value="1"/>
</dbReference>
<dbReference type="GO" id="GO:0004252">
    <property type="term" value="F:serine-type endopeptidase activity"/>
    <property type="evidence" value="ECO:0007669"/>
    <property type="project" value="UniProtKB-UniRule"/>
</dbReference>
<proteinExistence type="inferred from homology"/>
<dbReference type="InterPro" id="IPR023827">
    <property type="entry name" value="Peptidase_S8_Asp-AS"/>
</dbReference>
<feature type="active site" description="Charge relay system" evidence="5">
    <location>
        <position position="127"/>
    </location>
</feature>
<dbReference type="EMBL" id="AP019400">
    <property type="protein sequence ID" value="BBI36209.1"/>
    <property type="molecule type" value="Genomic_DNA"/>
</dbReference>
<feature type="active site" description="Charge relay system" evidence="5">
    <location>
        <position position="285"/>
    </location>
</feature>
<feature type="domain" description="Peptidase S8/S53" evidence="7">
    <location>
        <begin position="89"/>
        <end position="333"/>
    </location>
</feature>
<keyword evidence="6" id="KW-0732">Signal</keyword>
<evidence type="ECO:0000256" key="3">
    <source>
        <dbReference type="ARBA" id="ARBA00022801"/>
    </source>
</evidence>
<dbReference type="Proteomes" id="UP000289856">
    <property type="component" value="Chromosome"/>
</dbReference>
<evidence type="ECO:0000256" key="4">
    <source>
        <dbReference type="ARBA" id="ARBA00022825"/>
    </source>
</evidence>
<feature type="chain" id="PRO_5039539028" description="Peptidase S8/S53 domain-containing protein" evidence="6">
    <location>
        <begin position="29"/>
        <end position="698"/>
    </location>
</feature>
<feature type="active site" description="Charge relay system" evidence="5">
    <location>
        <position position="94"/>
    </location>
</feature>
<feature type="signal peptide" evidence="6">
    <location>
        <begin position="1"/>
        <end position="28"/>
    </location>
</feature>
<protein>
    <recommendedName>
        <fullName evidence="7">Peptidase S8/S53 domain-containing protein</fullName>
    </recommendedName>
</protein>
<dbReference type="AlphaFoldDB" id="A0A3T1DDN9"/>
<dbReference type="RefSeq" id="WP_130615503.1">
    <property type="nucleotide sequence ID" value="NZ_AP019400.1"/>
</dbReference>
<evidence type="ECO:0000256" key="2">
    <source>
        <dbReference type="ARBA" id="ARBA00022670"/>
    </source>
</evidence>